<evidence type="ECO:0000259" key="12">
    <source>
        <dbReference type="Pfam" id="PF00133"/>
    </source>
</evidence>
<dbReference type="AlphaFoldDB" id="A0A852T357"/>
<dbReference type="NCBIfam" id="TIGR00396">
    <property type="entry name" value="leuS_bact"/>
    <property type="match status" value="1"/>
</dbReference>
<proteinExistence type="inferred from homology"/>
<dbReference type="Gene3D" id="3.40.50.620">
    <property type="entry name" value="HUPs"/>
    <property type="match status" value="2"/>
</dbReference>
<dbReference type="SUPFAM" id="SSF52374">
    <property type="entry name" value="Nucleotidylyl transferase"/>
    <property type="match status" value="1"/>
</dbReference>
<protein>
    <recommendedName>
        <fullName evidence="2 10">Leucine--tRNA ligase</fullName>
        <ecNumber evidence="2 10">6.1.1.4</ecNumber>
    </recommendedName>
</protein>
<gene>
    <name evidence="15" type="ORF">BJ963_003595</name>
</gene>
<keyword evidence="7 11" id="KW-0648">Protein biosynthesis</keyword>
<dbReference type="Pfam" id="PF00133">
    <property type="entry name" value="tRNA-synt_1"/>
    <property type="match status" value="2"/>
</dbReference>
<dbReference type="SUPFAM" id="SSF50677">
    <property type="entry name" value="ValRS/IleRS/LeuRS editing domain"/>
    <property type="match status" value="1"/>
</dbReference>
<evidence type="ECO:0000256" key="8">
    <source>
        <dbReference type="ARBA" id="ARBA00023146"/>
    </source>
</evidence>
<dbReference type="PANTHER" id="PTHR43740">
    <property type="entry name" value="LEUCYL-TRNA SYNTHETASE"/>
    <property type="match status" value="1"/>
</dbReference>
<keyword evidence="6 11" id="KW-0067">ATP-binding</keyword>
<comment type="similarity">
    <text evidence="1 11">Belongs to the class-I aminoacyl-tRNA synthetase family.</text>
</comment>
<evidence type="ECO:0000256" key="11">
    <source>
        <dbReference type="RuleBase" id="RU363035"/>
    </source>
</evidence>
<feature type="domain" description="Methionyl/Valyl/Leucyl/Isoleucyl-tRNA synthetase anticodon-binding" evidence="13">
    <location>
        <begin position="673"/>
        <end position="794"/>
    </location>
</feature>
<evidence type="ECO:0000256" key="6">
    <source>
        <dbReference type="ARBA" id="ARBA00022840"/>
    </source>
</evidence>
<dbReference type="Pfam" id="PF13603">
    <property type="entry name" value="tRNA-synt_1_2"/>
    <property type="match status" value="1"/>
</dbReference>
<evidence type="ECO:0000259" key="14">
    <source>
        <dbReference type="Pfam" id="PF13603"/>
    </source>
</evidence>
<dbReference type="SUPFAM" id="SSF47323">
    <property type="entry name" value="Anticodon-binding domain of a subclass of class I aminoacyl-tRNA synthetases"/>
    <property type="match status" value="1"/>
</dbReference>
<dbReference type="GO" id="GO:0002161">
    <property type="term" value="F:aminoacyl-tRNA deacylase activity"/>
    <property type="evidence" value="ECO:0007669"/>
    <property type="project" value="InterPro"/>
</dbReference>
<dbReference type="InterPro" id="IPR014729">
    <property type="entry name" value="Rossmann-like_a/b/a_fold"/>
</dbReference>
<feature type="domain" description="Leucyl-tRNA synthetase editing" evidence="14">
    <location>
        <begin position="230"/>
        <end position="412"/>
    </location>
</feature>
<dbReference type="EC" id="6.1.1.4" evidence="2 10"/>
<evidence type="ECO:0000256" key="7">
    <source>
        <dbReference type="ARBA" id="ARBA00022917"/>
    </source>
</evidence>
<evidence type="ECO:0000313" key="15">
    <source>
        <dbReference type="EMBL" id="NYD76076.1"/>
    </source>
</evidence>
<evidence type="ECO:0000313" key="16">
    <source>
        <dbReference type="Proteomes" id="UP000589620"/>
    </source>
</evidence>
<dbReference type="InterPro" id="IPR025709">
    <property type="entry name" value="Leu_tRNA-synth_edit"/>
</dbReference>
<name>A0A852T357_9MICO</name>
<evidence type="ECO:0000256" key="3">
    <source>
        <dbReference type="ARBA" id="ARBA00022490"/>
    </source>
</evidence>
<dbReference type="GO" id="GO:0005737">
    <property type="term" value="C:cytoplasm"/>
    <property type="evidence" value="ECO:0007669"/>
    <property type="project" value="UniProtKB-UniRule"/>
</dbReference>
<keyword evidence="4 11" id="KW-0436">Ligase</keyword>
<dbReference type="FunFam" id="1.10.730.10:FF:000002">
    <property type="entry name" value="Leucine--tRNA ligase"/>
    <property type="match status" value="1"/>
</dbReference>
<sequence length="842" mass="93715">MNISDLVGRPYAEVIEELETGVQGLWASWNVNAVDLDTSREKRRYVLGMFPYPSGKPHLGHILVYSIADALARLGRFKGEEVLNPLGWDAFGLPAENAAIQNDARPEEWTATNIHDMRQQIYRTGFSFDPTRELNTSSPDFYRWTQWLFLKLYEHGHAYRTLSWVNWDPVDGTVLANEQVIDGRGWRSGAVIERRQMEQWSLRITQFAQELHDGLDELTGWSPRALSAQRSWIGRSEGAEITFAIEGTGHTVDVFSTRPETVFGASSITLAPEHPLTLELVSPEEAAKVSEYIQVSLRKTELDRQTQNTKTGVRLGRNAIHPITGDRIPIFVSDYVLSTYGSGAIMNVPAHDQRDFEFATAHDLPIPFVILPPNGQFPMAKPDRAYTGDGIMTGSGELDGLSNSAASDAAIAMLSERGVGKASVRFRLRDWSIGRQRYWGCPIPMLESPTGEWRPVPYDQLPVRLPTDVVFGVAGARSPLATSEKFRIVQTPEGEILRREVDTMDTFMDSAWYAWRFLAGSTDEAWPLSHADNWMPLDYYVGGLEHASQHLLYFRYISHFLHSIGFTPTREPVRRFLDSGLIKLGGAKMSKSKGNTVSPRDIIADYGADALRLCLLADTPFELDREWNVKTAAAKMKFLSSVWRLGGQIARTTDGRVITEAPNVSDDWSVGALAMLSEFAEAIEAAVDQRRSFHNAVALLHSFFNVIAHLTTEVGESEARAEVLNFIFQSYLKGLGLFAPHVAEALWQATTCGAGSLFSQPWVPHLQVSRSSAEVQLPVQVNGKLLTVVSVAAPSPDEELREVLPDLVGERLSSALEAGHLERVVVARGTDGRPRLVNYVVR</sequence>
<comment type="catalytic activity">
    <reaction evidence="9">
        <text>tRNA(Leu) + L-leucine + ATP = L-leucyl-tRNA(Leu) + AMP + diphosphate</text>
        <dbReference type="Rhea" id="RHEA:11688"/>
        <dbReference type="Rhea" id="RHEA-COMP:9613"/>
        <dbReference type="Rhea" id="RHEA-COMP:9622"/>
        <dbReference type="ChEBI" id="CHEBI:30616"/>
        <dbReference type="ChEBI" id="CHEBI:33019"/>
        <dbReference type="ChEBI" id="CHEBI:57427"/>
        <dbReference type="ChEBI" id="CHEBI:78442"/>
        <dbReference type="ChEBI" id="CHEBI:78494"/>
        <dbReference type="ChEBI" id="CHEBI:456215"/>
        <dbReference type="EC" id="6.1.1.4"/>
    </reaction>
</comment>
<evidence type="ECO:0000256" key="9">
    <source>
        <dbReference type="ARBA" id="ARBA00047469"/>
    </source>
</evidence>
<dbReference type="CDD" id="cd00812">
    <property type="entry name" value="LeuRS_core"/>
    <property type="match status" value="1"/>
</dbReference>
<accession>A0A852T357</accession>
<dbReference type="InterPro" id="IPR002302">
    <property type="entry name" value="Leu-tRNA-ligase"/>
</dbReference>
<evidence type="ECO:0000256" key="1">
    <source>
        <dbReference type="ARBA" id="ARBA00005594"/>
    </source>
</evidence>
<dbReference type="InterPro" id="IPR013155">
    <property type="entry name" value="M/V/L/I-tRNA-synth_anticd-bd"/>
</dbReference>
<organism evidence="15 16">
    <name type="scientific">Leifsonia soli</name>
    <dbReference type="NCBI Taxonomy" id="582665"/>
    <lineage>
        <taxon>Bacteria</taxon>
        <taxon>Bacillati</taxon>
        <taxon>Actinomycetota</taxon>
        <taxon>Actinomycetes</taxon>
        <taxon>Micrococcales</taxon>
        <taxon>Microbacteriaceae</taxon>
        <taxon>Leifsonia</taxon>
    </lineage>
</organism>
<evidence type="ECO:0000256" key="5">
    <source>
        <dbReference type="ARBA" id="ARBA00022741"/>
    </source>
</evidence>
<dbReference type="Gene3D" id="1.10.730.10">
    <property type="entry name" value="Isoleucyl-tRNA Synthetase, Domain 1"/>
    <property type="match status" value="1"/>
</dbReference>
<comment type="caution">
    <text evidence="15">The sequence shown here is derived from an EMBL/GenBank/DDBJ whole genome shotgun (WGS) entry which is preliminary data.</text>
</comment>
<feature type="domain" description="Aminoacyl-tRNA synthetase class Ia" evidence="12">
    <location>
        <begin position="429"/>
        <end position="624"/>
    </location>
</feature>
<dbReference type="InterPro" id="IPR002300">
    <property type="entry name" value="aa-tRNA-synth_Ia"/>
</dbReference>
<dbReference type="EMBL" id="JACCBJ010000001">
    <property type="protein sequence ID" value="NYD76076.1"/>
    <property type="molecule type" value="Genomic_DNA"/>
</dbReference>
<dbReference type="GO" id="GO:0005524">
    <property type="term" value="F:ATP binding"/>
    <property type="evidence" value="ECO:0007669"/>
    <property type="project" value="UniProtKB-KW"/>
</dbReference>
<dbReference type="InterPro" id="IPR001412">
    <property type="entry name" value="aa-tRNA-synth_I_CS"/>
</dbReference>
<dbReference type="PROSITE" id="PS00178">
    <property type="entry name" value="AA_TRNA_LIGASE_I"/>
    <property type="match status" value="1"/>
</dbReference>
<dbReference type="PANTHER" id="PTHR43740:SF2">
    <property type="entry name" value="LEUCINE--TRNA LIGASE, MITOCHONDRIAL"/>
    <property type="match status" value="1"/>
</dbReference>
<evidence type="ECO:0000256" key="2">
    <source>
        <dbReference type="ARBA" id="ARBA00013164"/>
    </source>
</evidence>
<dbReference type="Gene3D" id="3.90.740.10">
    <property type="entry name" value="Valyl/Leucyl/Isoleucyl-tRNA synthetase, editing domain"/>
    <property type="match status" value="1"/>
</dbReference>
<evidence type="ECO:0000256" key="10">
    <source>
        <dbReference type="NCBIfam" id="TIGR00396"/>
    </source>
</evidence>
<evidence type="ECO:0000259" key="13">
    <source>
        <dbReference type="Pfam" id="PF08264"/>
    </source>
</evidence>
<dbReference type="Pfam" id="PF08264">
    <property type="entry name" value="Anticodon_1"/>
    <property type="match status" value="1"/>
</dbReference>
<feature type="domain" description="Aminoacyl-tRNA synthetase class Ia" evidence="12">
    <location>
        <begin position="25"/>
        <end position="225"/>
    </location>
</feature>
<dbReference type="RefSeq" id="WP_179457826.1">
    <property type="nucleotide sequence ID" value="NZ_BAAAPX010000001.1"/>
</dbReference>
<evidence type="ECO:0000256" key="4">
    <source>
        <dbReference type="ARBA" id="ARBA00022598"/>
    </source>
</evidence>
<dbReference type="PRINTS" id="PR00985">
    <property type="entry name" value="TRNASYNTHLEU"/>
</dbReference>
<dbReference type="GO" id="GO:0004823">
    <property type="term" value="F:leucine-tRNA ligase activity"/>
    <property type="evidence" value="ECO:0007669"/>
    <property type="project" value="UniProtKB-UniRule"/>
</dbReference>
<dbReference type="InterPro" id="IPR009080">
    <property type="entry name" value="tRNAsynth_Ia_anticodon-bd"/>
</dbReference>
<keyword evidence="5 11" id="KW-0547">Nucleotide-binding</keyword>
<keyword evidence="16" id="KW-1185">Reference proteome</keyword>
<reference evidence="15 16" key="1">
    <citation type="submission" date="2020-07" db="EMBL/GenBank/DDBJ databases">
        <title>Sequencing the genomes of 1000 actinobacteria strains.</title>
        <authorList>
            <person name="Klenk H.-P."/>
        </authorList>
    </citation>
    <scope>NUCLEOTIDE SEQUENCE [LARGE SCALE GENOMIC DNA]</scope>
    <source>
        <strain evidence="15 16">DSM 23871</strain>
    </source>
</reference>
<dbReference type="InterPro" id="IPR009008">
    <property type="entry name" value="Val/Leu/Ile-tRNA-synth_edit"/>
</dbReference>
<keyword evidence="3" id="KW-0963">Cytoplasm</keyword>
<dbReference type="GO" id="GO:0006429">
    <property type="term" value="P:leucyl-tRNA aminoacylation"/>
    <property type="evidence" value="ECO:0007669"/>
    <property type="project" value="UniProtKB-UniRule"/>
</dbReference>
<dbReference type="Proteomes" id="UP000589620">
    <property type="component" value="Unassembled WGS sequence"/>
</dbReference>
<keyword evidence="8 11" id="KW-0030">Aminoacyl-tRNA synthetase</keyword>